<evidence type="ECO:0000313" key="10">
    <source>
        <dbReference type="Proteomes" id="UP000037997"/>
    </source>
</evidence>
<feature type="domain" description="Type II secretion system protein GspF" evidence="8">
    <location>
        <begin position="274"/>
        <end position="389"/>
    </location>
</feature>
<keyword evidence="5 7" id="KW-1133">Transmembrane helix</keyword>
<keyword evidence="3" id="KW-1003">Cell membrane</keyword>
<feature type="transmembrane region" description="Helical" evidence="7">
    <location>
        <begin position="162"/>
        <end position="185"/>
    </location>
</feature>
<dbReference type="PRINTS" id="PR00812">
    <property type="entry name" value="BCTERIALGSPF"/>
</dbReference>
<dbReference type="InterPro" id="IPR003004">
    <property type="entry name" value="GspF/PilC"/>
</dbReference>
<keyword evidence="4 7" id="KW-0812">Transmembrane</keyword>
<evidence type="ECO:0000256" key="4">
    <source>
        <dbReference type="ARBA" id="ARBA00022692"/>
    </source>
</evidence>
<sequence length="399" mass="46015">MATFWVKFKKQGKIYHQKFNAKSQKELEINLRNQKIFVLSIEPKEDWLEKIMIFQKPKISEVLSAFYQFKMGLKANLALRENLESIQRHTKNKTLQKQFSKTCQALYKGKEISSCFKEAGFSDFICAMISVGQKSGRLIEVVEFIIMELKNTQKNHKILKKILLYPLFVSLVMVAVFLGITLFVLPQFESLFLGFNTNLPLASKSLLFMRSVVLDYGFFILVAVVVFLVLCVNLYNKSLAFKIKFSFFLLQIPFLGKVFYFYQTSQFLLGFYWLYKNNLELKEVLEIAIKSVTNVYLNQKLQGIYTGIARGMLIADSFEGSGVWDPLSLQLLHGAKDQEGFLEALEVILSLHQEELQSKSENLLSMMEPAMILVLGVLVLWLALGIFLPLWELPMHIKQ</sequence>
<dbReference type="AlphaFoldDB" id="A0A0N1MQL0"/>
<feature type="transmembrane region" description="Helical" evidence="7">
    <location>
        <begin position="247"/>
        <end position="275"/>
    </location>
</feature>
<reference evidence="9 10" key="1">
    <citation type="submission" date="2014-06" db="EMBL/GenBank/DDBJ databases">
        <title>Helicobacter pullorum isolates in fresh chicken meat - phenotypic and genotypic features.</title>
        <authorList>
            <person name="Borges V."/>
            <person name="Santos A."/>
            <person name="Correia C.B."/>
            <person name="Saraiva M."/>
            <person name="Menard A."/>
            <person name="Vieira L."/>
            <person name="Sampaio D.A."/>
            <person name="Gomes J.P."/>
            <person name="Oleastro M."/>
        </authorList>
    </citation>
    <scope>NUCLEOTIDE SEQUENCE [LARGE SCALE GENOMIC DNA]</scope>
    <source>
        <strain evidence="9 10">229334/12</strain>
    </source>
</reference>
<evidence type="ECO:0000256" key="5">
    <source>
        <dbReference type="ARBA" id="ARBA00022989"/>
    </source>
</evidence>
<dbReference type="STRING" id="35818.HPU229336_01700"/>
<dbReference type="InterPro" id="IPR042094">
    <property type="entry name" value="T2SS_GspF_sf"/>
</dbReference>
<keyword evidence="6 7" id="KW-0472">Membrane</keyword>
<evidence type="ECO:0000256" key="3">
    <source>
        <dbReference type="ARBA" id="ARBA00022475"/>
    </source>
</evidence>
<evidence type="ECO:0000256" key="2">
    <source>
        <dbReference type="ARBA" id="ARBA00005745"/>
    </source>
</evidence>
<feature type="transmembrane region" description="Helical" evidence="7">
    <location>
        <begin position="370"/>
        <end position="391"/>
    </location>
</feature>
<evidence type="ECO:0000256" key="1">
    <source>
        <dbReference type="ARBA" id="ARBA00004651"/>
    </source>
</evidence>
<organism evidence="9 10">
    <name type="scientific">Helicobacter pullorum</name>
    <dbReference type="NCBI Taxonomy" id="35818"/>
    <lineage>
        <taxon>Bacteria</taxon>
        <taxon>Pseudomonadati</taxon>
        <taxon>Campylobacterota</taxon>
        <taxon>Epsilonproteobacteria</taxon>
        <taxon>Campylobacterales</taxon>
        <taxon>Helicobacteraceae</taxon>
        <taxon>Helicobacter</taxon>
    </lineage>
</organism>
<feature type="domain" description="Type II secretion system protein GspF" evidence="8">
    <location>
        <begin position="68"/>
        <end position="186"/>
    </location>
</feature>
<accession>A0A0N1MQL0</accession>
<evidence type="ECO:0000256" key="6">
    <source>
        <dbReference type="ARBA" id="ARBA00023136"/>
    </source>
</evidence>
<dbReference type="PANTHER" id="PTHR30012">
    <property type="entry name" value="GENERAL SECRETION PATHWAY PROTEIN"/>
    <property type="match status" value="1"/>
</dbReference>
<dbReference type="EMBL" id="JNOC01000032">
    <property type="protein sequence ID" value="KPH55785.1"/>
    <property type="molecule type" value="Genomic_DNA"/>
</dbReference>
<proteinExistence type="inferred from homology"/>
<gene>
    <name evidence="9" type="ORF">HPU229334_06320</name>
</gene>
<protein>
    <recommendedName>
        <fullName evidence="8">Type II secretion system protein GspF domain-containing protein</fullName>
    </recommendedName>
</protein>
<dbReference type="PATRIC" id="fig|35818.11.peg.1249"/>
<dbReference type="InterPro" id="IPR018076">
    <property type="entry name" value="T2SS_GspF_dom"/>
</dbReference>
<dbReference type="Proteomes" id="UP000037997">
    <property type="component" value="Unassembled WGS sequence"/>
</dbReference>
<dbReference type="PANTHER" id="PTHR30012:SF0">
    <property type="entry name" value="TYPE II SECRETION SYSTEM PROTEIN F-RELATED"/>
    <property type="match status" value="1"/>
</dbReference>
<evidence type="ECO:0000259" key="8">
    <source>
        <dbReference type="Pfam" id="PF00482"/>
    </source>
</evidence>
<dbReference type="Gene3D" id="1.20.81.30">
    <property type="entry name" value="Type II secretion system (T2SS), domain F"/>
    <property type="match status" value="2"/>
</dbReference>
<comment type="subcellular location">
    <subcellularLocation>
        <location evidence="1">Cell membrane</location>
        <topology evidence="1">Multi-pass membrane protein</topology>
    </subcellularLocation>
</comment>
<evidence type="ECO:0000313" key="9">
    <source>
        <dbReference type="EMBL" id="KPH55785.1"/>
    </source>
</evidence>
<comment type="similarity">
    <text evidence="2">Belongs to the GSP F family.</text>
</comment>
<name>A0A0N1MQL0_9HELI</name>
<feature type="transmembrane region" description="Helical" evidence="7">
    <location>
        <begin position="216"/>
        <end position="235"/>
    </location>
</feature>
<dbReference type="Pfam" id="PF00482">
    <property type="entry name" value="T2SSF"/>
    <property type="match status" value="2"/>
</dbReference>
<evidence type="ECO:0000256" key="7">
    <source>
        <dbReference type="SAM" id="Phobius"/>
    </source>
</evidence>
<comment type="caution">
    <text evidence="9">The sequence shown here is derived from an EMBL/GenBank/DDBJ whole genome shotgun (WGS) entry which is preliminary data.</text>
</comment>
<dbReference type="GO" id="GO:0005886">
    <property type="term" value="C:plasma membrane"/>
    <property type="evidence" value="ECO:0007669"/>
    <property type="project" value="UniProtKB-SubCell"/>
</dbReference>
<dbReference type="RefSeq" id="WP_054197986.1">
    <property type="nucleotide sequence ID" value="NZ_JNOC01000032.1"/>
</dbReference>